<keyword evidence="2 4" id="KW-0238">DNA-binding</keyword>
<dbReference type="GO" id="GO:0003677">
    <property type="term" value="F:DNA binding"/>
    <property type="evidence" value="ECO:0007669"/>
    <property type="project" value="UniProtKB-UniRule"/>
</dbReference>
<evidence type="ECO:0000259" key="5">
    <source>
        <dbReference type="PROSITE" id="PS50977"/>
    </source>
</evidence>
<evidence type="ECO:0000313" key="7">
    <source>
        <dbReference type="Proteomes" id="UP000179734"/>
    </source>
</evidence>
<sequence length="203" mass="21756">MVPATKPRGRPRRYDPDTALEHARDTFWRTGYAATSMDDLAAAMGMNRPSIYAGFGDKRALYLAAAARYAADSRAMLAAELAKPRSLRAGLRAVYRRATAFYLLGDDAPRGCFLVGTAVTEARRDADVRAIVDTTFQAFTELFADRFGRDARELSGSASPFALAEIATAALITLAVRARAGASREVLEALGAATVQVICGETA</sequence>
<dbReference type="PANTHER" id="PTHR47506:SF1">
    <property type="entry name" value="HTH-TYPE TRANSCRIPTIONAL REGULATOR YJDC"/>
    <property type="match status" value="1"/>
</dbReference>
<dbReference type="InterPro" id="IPR009057">
    <property type="entry name" value="Homeodomain-like_sf"/>
</dbReference>
<evidence type="ECO:0000256" key="4">
    <source>
        <dbReference type="PROSITE-ProRule" id="PRU00335"/>
    </source>
</evidence>
<comment type="caution">
    <text evidence="6">The sequence shown here is derived from an EMBL/GenBank/DDBJ whole genome shotgun (WGS) entry which is preliminary data.</text>
</comment>
<dbReference type="PROSITE" id="PS50977">
    <property type="entry name" value="HTH_TETR_2"/>
    <property type="match status" value="1"/>
</dbReference>
<dbReference type="PANTHER" id="PTHR47506">
    <property type="entry name" value="TRANSCRIPTIONAL REGULATORY PROTEIN"/>
    <property type="match status" value="1"/>
</dbReference>
<evidence type="ECO:0000313" key="6">
    <source>
        <dbReference type="EMBL" id="OHV05582.1"/>
    </source>
</evidence>
<dbReference type="InterPro" id="IPR036271">
    <property type="entry name" value="Tet_transcr_reg_TetR-rel_C_sf"/>
</dbReference>
<dbReference type="Gene3D" id="1.10.357.10">
    <property type="entry name" value="Tetracycline Repressor, domain 2"/>
    <property type="match status" value="1"/>
</dbReference>
<proteinExistence type="predicted"/>
<keyword evidence="3" id="KW-0804">Transcription</keyword>
<feature type="DNA-binding region" description="H-T-H motif" evidence="4">
    <location>
        <begin position="36"/>
        <end position="55"/>
    </location>
</feature>
<dbReference type="Gene3D" id="1.10.10.60">
    <property type="entry name" value="Homeodomain-like"/>
    <property type="match status" value="1"/>
</dbReference>
<organism evidence="6 7">
    <name type="scientific">Mycobacterium talmoniae</name>
    <dbReference type="NCBI Taxonomy" id="1858794"/>
    <lineage>
        <taxon>Bacteria</taxon>
        <taxon>Bacillati</taxon>
        <taxon>Actinomycetota</taxon>
        <taxon>Actinomycetes</taxon>
        <taxon>Mycobacteriales</taxon>
        <taxon>Mycobacteriaceae</taxon>
        <taxon>Mycobacterium</taxon>
    </lineage>
</organism>
<name>A0A1S1NNA0_9MYCO</name>
<dbReference type="EMBL" id="MLQM01000015">
    <property type="protein sequence ID" value="OHV05582.1"/>
    <property type="molecule type" value="Genomic_DNA"/>
</dbReference>
<dbReference type="InterPro" id="IPR001647">
    <property type="entry name" value="HTH_TetR"/>
</dbReference>
<reference evidence="6 7" key="1">
    <citation type="submission" date="2016-10" db="EMBL/GenBank/DDBJ databases">
        <title>Genome sequence of Mycobacterium talmonii.</title>
        <authorList>
            <person name="Greninger A.L."/>
            <person name="Elliott B."/>
            <person name="Vasireddy S."/>
            <person name="Vasireddy R."/>
        </authorList>
    </citation>
    <scope>NUCLEOTIDE SEQUENCE [LARGE SCALE GENOMIC DNA]</scope>
    <source>
        <strain evidence="7">NE-TNMC-100812</strain>
    </source>
</reference>
<accession>A0A1S1NNA0</accession>
<dbReference type="Proteomes" id="UP000179734">
    <property type="component" value="Unassembled WGS sequence"/>
</dbReference>
<gene>
    <name evidence="6" type="ORF">BKN37_05200</name>
</gene>
<evidence type="ECO:0000256" key="2">
    <source>
        <dbReference type="ARBA" id="ARBA00023125"/>
    </source>
</evidence>
<dbReference type="SUPFAM" id="SSF46689">
    <property type="entry name" value="Homeodomain-like"/>
    <property type="match status" value="1"/>
</dbReference>
<feature type="domain" description="HTH tetR-type" evidence="5">
    <location>
        <begin position="13"/>
        <end position="73"/>
    </location>
</feature>
<keyword evidence="7" id="KW-1185">Reference proteome</keyword>
<keyword evidence="1" id="KW-0805">Transcription regulation</keyword>
<dbReference type="AlphaFoldDB" id="A0A1S1NNA0"/>
<protein>
    <recommendedName>
        <fullName evidence="5">HTH tetR-type domain-containing protein</fullName>
    </recommendedName>
</protein>
<dbReference type="Pfam" id="PF00440">
    <property type="entry name" value="TetR_N"/>
    <property type="match status" value="1"/>
</dbReference>
<evidence type="ECO:0000256" key="3">
    <source>
        <dbReference type="ARBA" id="ARBA00023163"/>
    </source>
</evidence>
<dbReference type="SUPFAM" id="SSF48498">
    <property type="entry name" value="Tetracyclin repressor-like, C-terminal domain"/>
    <property type="match status" value="1"/>
</dbReference>
<evidence type="ECO:0000256" key="1">
    <source>
        <dbReference type="ARBA" id="ARBA00023015"/>
    </source>
</evidence>